<accession>A0A5D6V3F6</accession>
<organism evidence="1 2">
    <name type="scientific">Hymenobacter lutimineralis</name>
    <dbReference type="NCBI Taxonomy" id="2606448"/>
    <lineage>
        <taxon>Bacteria</taxon>
        <taxon>Pseudomonadati</taxon>
        <taxon>Bacteroidota</taxon>
        <taxon>Cytophagia</taxon>
        <taxon>Cytophagales</taxon>
        <taxon>Hymenobacteraceae</taxon>
        <taxon>Hymenobacter</taxon>
    </lineage>
</organism>
<protein>
    <recommendedName>
        <fullName evidence="3">AAA family ATPase</fullName>
    </recommendedName>
</protein>
<proteinExistence type="predicted"/>
<sequence>MLPSTAVPAAPTPTALTLLNLQQRLAAEAQAAAGPAPPSSRLADILALGQQVRQATEQPVTFRPALLWQDGEPVFWPSTVNLIQGPTGAHKSRIAELIGSAIIARGGQLQGDALGLEFRPAPGEQYRLLYIDTERNLSDQLPFAIQSLKGRAGYGFTEHPPELDYTSLVMLPRAERFPTLVEYLAHHRAGFEGHLIVVLDVLSDCVADFNDVVASLALMDMLNVAVNEQNATIIGVIHENPGTTTSKARGHLGTEATNKASTVLQIGYVKEGGRPTPLIQLSYLKRRYGAPGLAFFATYDEETKGLVRADQDLAAGYTANRSAGAPRKVSVANVLSALPELLVFGPMRAGELADALVQHLGIGIRTAKAYLTELVQPGAGYVQDSQGRTCQLSKSKAAYGPSVLYSLEPISPPKQCLVQ</sequence>
<dbReference type="RefSeq" id="WP_149070665.1">
    <property type="nucleotide sequence ID" value="NZ_VTHL01000007.1"/>
</dbReference>
<dbReference type="Proteomes" id="UP000322791">
    <property type="component" value="Unassembled WGS sequence"/>
</dbReference>
<reference evidence="1 2" key="1">
    <citation type="submission" date="2019-08" db="EMBL/GenBank/DDBJ databases">
        <authorList>
            <person name="Seo M.-J."/>
        </authorList>
    </citation>
    <scope>NUCLEOTIDE SEQUENCE [LARGE SCALE GENOMIC DNA]</scope>
    <source>
        <strain evidence="1 2">KIGAM108</strain>
    </source>
</reference>
<dbReference type="AlphaFoldDB" id="A0A5D6V3F6"/>
<keyword evidence="2" id="KW-1185">Reference proteome</keyword>
<gene>
    <name evidence="1" type="ORF">FY528_09010</name>
</gene>
<evidence type="ECO:0000313" key="1">
    <source>
        <dbReference type="EMBL" id="TYZ10591.1"/>
    </source>
</evidence>
<evidence type="ECO:0008006" key="3">
    <source>
        <dbReference type="Google" id="ProtNLM"/>
    </source>
</evidence>
<evidence type="ECO:0000313" key="2">
    <source>
        <dbReference type="Proteomes" id="UP000322791"/>
    </source>
</evidence>
<dbReference type="Gene3D" id="3.40.50.300">
    <property type="entry name" value="P-loop containing nucleotide triphosphate hydrolases"/>
    <property type="match status" value="1"/>
</dbReference>
<dbReference type="EMBL" id="VTHL01000007">
    <property type="protein sequence ID" value="TYZ10591.1"/>
    <property type="molecule type" value="Genomic_DNA"/>
</dbReference>
<comment type="caution">
    <text evidence="1">The sequence shown here is derived from an EMBL/GenBank/DDBJ whole genome shotgun (WGS) entry which is preliminary data.</text>
</comment>
<dbReference type="InterPro" id="IPR027417">
    <property type="entry name" value="P-loop_NTPase"/>
</dbReference>
<name>A0A5D6V3F6_9BACT</name>